<accession>A0ABV9RKN0</accession>
<proteinExistence type="predicted"/>
<comment type="caution">
    <text evidence="1">The sequence shown here is derived from an EMBL/GenBank/DDBJ whole genome shotgun (WGS) entry which is preliminary data.</text>
</comment>
<sequence length="312" mass="34011">MTGTPNRIPGRYRGVAVARYDGPLDEASLREHHLGREAYWKTRFLVVRPHDDTDDRVALLAVARDPGDALFSPITAVELLAGPDECVFVHRPDVDTAIPSALVAVAAEVPGARAVVVQGRYEHVNFVVDPDPLRVVVREVVPPHPAKLADQARRIVDVTETLRPLRLESEVVDLADLAHRLPAEHYLLPCRGGGSEIPGATVSYLDERPEPADWTLVGCERSRQIHRWFYGRDAPQVDFCPKVDPSAAGPGALLTKCCLQQEELDEGVADGPDGPTTWVSVPWGASLEHVREALGRLAELAETQGAAPWSPA</sequence>
<protein>
    <submittedName>
        <fullName evidence="1">Uncharacterized protein</fullName>
    </submittedName>
</protein>
<keyword evidence="2" id="KW-1185">Reference proteome</keyword>
<gene>
    <name evidence="1" type="ORF">ACFPEL_19920</name>
</gene>
<organism evidence="1 2">
    <name type="scientific">Actinomycetospora chibensis</name>
    <dbReference type="NCBI Taxonomy" id="663606"/>
    <lineage>
        <taxon>Bacteria</taxon>
        <taxon>Bacillati</taxon>
        <taxon>Actinomycetota</taxon>
        <taxon>Actinomycetes</taxon>
        <taxon>Pseudonocardiales</taxon>
        <taxon>Pseudonocardiaceae</taxon>
        <taxon>Actinomycetospora</taxon>
    </lineage>
</organism>
<evidence type="ECO:0000313" key="2">
    <source>
        <dbReference type="Proteomes" id="UP001595909"/>
    </source>
</evidence>
<dbReference type="EMBL" id="JBHSIM010000041">
    <property type="protein sequence ID" value="MFC4834691.1"/>
    <property type="molecule type" value="Genomic_DNA"/>
</dbReference>
<dbReference type="Pfam" id="PF24830">
    <property type="entry name" value="DUF7714"/>
    <property type="match status" value="1"/>
</dbReference>
<reference evidence="2" key="1">
    <citation type="journal article" date="2019" name="Int. J. Syst. Evol. Microbiol.">
        <title>The Global Catalogue of Microorganisms (GCM) 10K type strain sequencing project: providing services to taxonomists for standard genome sequencing and annotation.</title>
        <authorList>
            <consortium name="The Broad Institute Genomics Platform"/>
            <consortium name="The Broad Institute Genome Sequencing Center for Infectious Disease"/>
            <person name="Wu L."/>
            <person name="Ma J."/>
        </authorList>
    </citation>
    <scope>NUCLEOTIDE SEQUENCE [LARGE SCALE GENOMIC DNA]</scope>
    <source>
        <strain evidence="2">CCUG 50347</strain>
    </source>
</reference>
<dbReference type="RefSeq" id="WP_274191288.1">
    <property type="nucleotide sequence ID" value="NZ_BAABHN010000041.1"/>
</dbReference>
<name>A0ABV9RKN0_9PSEU</name>
<evidence type="ECO:0000313" key="1">
    <source>
        <dbReference type="EMBL" id="MFC4834691.1"/>
    </source>
</evidence>
<dbReference type="InterPro" id="IPR056131">
    <property type="entry name" value="DUF7714"/>
</dbReference>
<dbReference type="Proteomes" id="UP001595909">
    <property type="component" value="Unassembled WGS sequence"/>
</dbReference>